<feature type="non-terminal residue" evidence="2">
    <location>
        <position position="1"/>
    </location>
</feature>
<gene>
    <name evidence="2" type="ORF">S03H2_34271</name>
</gene>
<dbReference type="SFLD" id="SFLDS00003">
    <property type="entry name" value="Haloacid_Dehalogenase"/>
    <property type="match status" value="1"/>
</dbReference>
<dbReference type="Gene3D" id="3.40.50.1000">
    <property type="entry name" value="HAD superfamily/HAD-like"/>
    <property type="match status" value="1"/>
</dbReference>
<proteinExistence type="predicted"/>
<dbReference type="AlphaFoldDB" id="X1GAZ2"/>
<dbReference type="NCBIfam" id="TIGR01662">
    <property type="entry name" value="HAD-SF-IIIA"/>
    <property type="match status" value="1"/>
</dbReference>
<dbReference type="InterPro" id="IPR036412">
    <property type="entry name" value="HAD-like_sf"/>
</dbReference>
<name>X1GAZ2_9ZZZZ</name>
<sequence length="232" mass="26127">IMKYKAVIFDLGGTLIENFPVKEGIRVLEQMASALSVPYNNFRQLYFDTYNDGVIGVYKNSEAKFKHICQRLGISPEYQRIESVMRLNLNYAMNAVIPRPGAVETLTHLKQTGYKIGLVSNCDDDVVKAWQNSLFPPLFDVAVFSCLVCMKKPDPQIYLEAIKQLQVKPQECLYIGDGSNQELTGAKQVGMYSILIRVPHEDYSDVHEPDTEADKWDGPVISSVTELLGLVE</sequence>
<protein>
    <recommendedName>
        <fullName evidence="3">HAD family hydrolase</fullName>
    </recommendedName>
</protein>
<evidence type="ECO:0000313" key="2">
    <source>
        <dbReference type="EMBL" id="GAH54402.1"/>
    </source>
</evidence>
<accession>X1GAZ2</accession>
<dbReference type="SUPFAM" id="SSF56784">
    <property type="entry name" value="HAD-like"/>
    <property type="match status" value="1"/>
</dbReference>
<dbReference type="SFLD" id="SFLDG01129">
    <property type="entry name" value="C1.5:_HAD__Beta-PGM__Phosphata"/>
    <property type="match status" value="1"/>
</dbReference>
<dbReference type="InterPro" id="IPR006439">
    <property type="entry name" value="HAD-SF_hydro_IA"/>
</dbReference>
<dbReference type="Pfam" id="PF00702">
    <property type="entry name" value="Hydrolase"/>
    <property type="match status" value="1"/>
</dbReference>
<dbReference type="PANTHER" id="PTHR43316">
    <property type="entry name" value="HYDROLASE, HALOACID DELAHOGENASE-RELATED"/>
    <property type="match status" value="1"/>
</dbReference>
<organism evidence="2">
    <name type="scientific">marine sediment metagenome</name>
    <dbReference type="NCBI Taxonomy" id="412755"/>
    <lineage>
        <taxon>unclassified sequences</taxon>
        <taxon>metagenomes</taxon>
        <taxon>ecological metagenomes</taxon>
    </lineage>
</organism>
<keyword evidence="1" id="KW-0378">Hydrolase</keyword>
<dbReference type="GO" id="GO:0016787">
    <property type="term" value="F:hydrolase activity"/>
    <property type="evidence" value="ECO:0007669"/>
    <property type="project" value="UniProtKB-KW"/>
</dbReference>
<comment type="caution">
    <text evidence="2">The sequence shown here is derived from an EMBL/GenBank/DDBJ whole genome shotgun (WGS) entry which is preliminary data.</text>
</comment>
<dbReference type="NCBIfam" id="TIGR01549">
    <property type="entry name" value="HAD-SF-IA-v1"/>
    <property type="match status" value="1"/>
</dbReference>
<evidence type="ECO:0008006" key="3">
    <source>
        <dbReference type="Google" id="ProtNLM"/>
    </source>
</evidence>
<evidence type="ECO:0000256" key="1">
    <source>
        <dbReference type="ARBA" id="ARBA00022801"/>
    </source>
</evidence>
<dbReference type="NCBIfam" id="TIGR01509">
    <property type="entry name" value="HAD-SF-IA-v3"/>
    <property type="match status" value="1"/>
</dbReference>
<dbReference type="InterPro" id="IPR006549">
    <property type="entry name" value="HAD-SF_hydro_IIIA"/>
</dbReference>
<dbReference type="InterPro" id="IPR051540">
    <property type="entry name" value="S-2-haloacid_dehalogenase"/>
</dbReference>
<dbReference type="PRINTS" id="PR00413">
    <property type="entry name" value="HADHALOGNASE"/>
</dbReference>
<dbReference type="EMBL" id="BARU01020901">
    <property type="protein sequence ID" value="GAH54402.1"/>
    <property type="molecule type" value="Genomic_DNA"/>
</dbReference>
<reference evidence="2" key="1">
    <citation type="journal article" date="2014" name="Front. Microbiol.">
        <title>High frequency of phylogenetically diverse reductive dehalogenase-homologous genes in deep subseafloor sedimentary metagenomes.</title>
        <authorList>
            <person name="Kawai M."/>
            <person name="Futagami T."/>
            <person name="Toyoda A."/>
            <person name="Takaki Y."/>
            <person name="Nishi S."/>
            <person name="Hori S."/>
            <person name="Arai W."/>
            <person name="Tsubouchi T."/>
            <person name="Morono Y."/>
            <person name="Uchiyama I."/>
            <person name="Ito T."/>
            <person name="Fujiyama A."/>
            <person name="Inagaki F."/>
            <person name="Takami H."/>
        </authorList>
    </citation>
    <scope>NUCLEOTIDE SEQUENCE</scope>
    <source>
        <strain evidence="2">Expedition CK06-06</strain>
    </source>
</reference>
<dbReference type="InterPro" id="IPR023214">
    <property type="entry name" value="HAD_sf"/>
</dbReference>